<gene>
    <name evidence="2" type="ORF">GCM10009001_23860</name>
</gene>
<dbReference type="Pfam" id="PF08445">
    <property type="entry name" value="FR47"/>
    <property type="match status" value="1"/>
</dbReference>
<dbReference type="SUPFAM" id="SSF55729">
    <property type="entry name" value="Acyl-CoA N-acyltransferases (Nat)"/>
    <property type="match status" value="1"/>
</dbReference>
<evidence type="ECO:0000313" key="2">
    <source>
        <dbReference type="EMBL" id="GAA0605819.1"/>
    </source>
</evidence>
<feature type="domain" description="N-acetyltransferase" evidence="1">
    <location>
        <begin position="145"/>
        <end position="283"/>
    </location>
</feature>
<keyword evidence="3" id="KW-1185">Reference proteome</keyword>
<dbReference type="PROSITE" id="PS51186">
    <property type="entry name" value="GNAT"/>
    <property type="match status" value="1"/>
</dbReference>
<dbReference type="Gene3D" id="3.40.630.30">
    <property type="match status" value="1"/>
</dbReference>
<dbReference type="Proteomes" id="UP001500866">
    <property type="component" value="Unassembled WGS sequence"/>
</dbReference>
<proteinExistence type="predicted"/>
<dbReference type="InterPro" id="IPR000182">
    <property type="entry name" value="GNAT_dom"/>
</dbReference>
<evidence type="ECO:0000259" key="1">
    <source>
        <dbReference type="PROSITE" id="PS51186"/>
    </source>
</evidence>
<comment type="caution">
    <text evidence="2">The sequence shown here is derived from an EMBL/GenBank/DDBJ whole genome shotgun (WGS) entry which is preliminary data.</text>
</comment>
<organism evidence="2 3">
    <name type="scientific">Virgibacillus siamensis</name>
    <dbReference type="NCBI Taxonomy" id="480071"/>
    <lineage>
        <taxon>Bacteria</taxon>
        <taxon>Bacillati</taxon>
        <taxon>Bacillota</taxon>
        <taxon>Bacilli</taxon>
        <taxon>Bacillales</taxon>
        <taxon>Bacillaceae</taxon>
        <taxon>Virgibacillus</taxon>
    </lineage>
</organism>
<reference evidence="2 3" key="1">
    <citation type="journal article" date="2019" name="Int. J. Syst. Evol. Microbiol.">
        <title>The Global Catalogue of Microorganisms (GCM) 10K type strain sequencing project: providing services to taxonomists for standard genome sequencing and annotation.</title>
        <authorList>
            <consortium name="The Broad Institute Genomics Platform"/>
            <consortium name="The Broad Institute Genome Sequencing Center for Infectious Disease"/>
            <person name="Wu L."/>
            <person name="Ma J."/>
        </authorList>
    </citation>
    <scope>NUCLEOTIDE SEQUENCE [LARGE SCALE GENOMIC DNA]</scope>
    <source>
        <strain evidence="2 3">JCM 15395</strain>
    </source>
</reference>
<accession>A0ABN1G7V5</accession>
<dbReference type="EMBL" id="BAAADS010000016">
    <property type="protein sequence ID" value="GAA0605819.1"/>
    <property type="molecule type" value="Genomic_DNA"/>
</dbReference>
<name>A0ABN1G7V5_9BACI</name>
<sequence length="283" mass="31721">MEIRFELSLDYYITHVEPLLLKKEASNNLMLGILKRIKQDPDAHENGYFLGIAEQDDEAVFAFMQTPPNNWILAAVDHVSNDVIENVAAFIFNKRAAVPGVLGPVEKADVFTNEWERLTNIESSIHMKQLIYRMDEINPLPTVQGELRHATEDDCALVKSWLVQFGEEANEPLSNAYAEQLASSFIGKYSMYLWEVDGVPVSMANQSRKTENGATINAVFTPDEFKRNGYATAVVAGLSSKLLAEGSSFCSLYTDLDNPDSNSIYRKIGYKEVGKSIVYEFKA</sequence>
<dbReference type="InterPro" id="IPR016181">
    <property type="entry name" value="Acyl_CoA_acyltransferase"/>
</dbReference>
<dbReference type="RefSeq" id="WP_343813321.1">
    <property type="nucleotide sequence ID" value="NZ_BAAADS010000016.1"/>
</dbReference>
<dbReference type="InterPro" id="IPR013653">
    <property type="entry name" value="GCN5-like_dom"/>
</dbReference>
<protein>
    <submittedName>
        <fullName evidence="2">GNAT family N-acetyltransferase</fullName>
    </submittedName>
</protein>
<evidence type="ECO:0000313" key="3">
    <source>
        <dbReference type="Proteomes" id="UP001500866"/>
    </source>
</evidence>